<keyword evidence="5" id="KW-0560">Oxidoreductase</keyword>
<dbReference type="GO" id="GO:0005737">
    <property type="term" value="C:cytoplasm"/>
    <property type="evidence" value="ECO:0007669"/>
    <property type="project" value="TreeGrafter"/>
</dbReference>
<keyword evidence="8" id="KW-1185">Reference proteome</keyword>
<dbReference type="PANTHER" id="PTHR11530">
    <property type="entry name" value="D-AMINO ACID OXIDASE"/>
    <property type="match status" value="1"/>
</dbReference>
<dbReference type="Gene3D" id="3.40.50.720">
    <property type="entry name" value="NAD(P)-binding Rossmann-like Domain"/>
    <property type="match status" value="1"/>
</dbReference>
<sequence length="490" mass="55551">MAESVGILGAGITGLATAYVLSSKYKVTIVARDLPGDLGLDWASPWAGAVFHPQKTPIKLWQDMQSACFRFYWALAHNDPSSGVKVYPMTEYFDTIHDESEIWYKTLMPDYRVIPAGDLPPRTTFGIKYTALAMNPSMLLPWLKAKLIAKGVNFIRTEIKSVDEVRAITKAKLIVNASGVGARVFAGDESVSPVRGQTMFVKTDFNELVMKEGTEYTYVIPRTNSGGVIMGGIKSDRLDSEVDVKLKSDILMRVNRITNDAFKDLDTSTVTDIVGFRPGRKGGLRVEREGDVVHAYGVEGAGYIYSFGVAERVQELIEGSGLKAKLNDPTTLHAEPPFCCDEIYPFKDPKTDHEWGLWYFTDLIKVPSSFPKYARKYPTSLLIDCWLHDTDSIIELQNYEGAEKVESRYFFPQPDISSMSRMFVEMEPEMVNWNVWKKDWETLKLRCDVHPGDRHWWVVRLLERVDPDVERKEVLAVKRTKKSKPVFDEE</sequence>
<dbReference type="SUPFAM" id="SSF51971">
    <property type="entry name" value="Nucleotide-binding domain"/>
    <property type="match status" value="1"/>
</dbReference>
<comment type="cofactor">
    <cofactor evidence="1">
        <name>FAD</name>
        <dbReference type="ChEBI" id="CHEBI:57692"/>
    </cofactor>
</comment>
<dbReference type="SUPFAM" id="SSF54373">
    <property type="entry name" value="FAD-linked reductases, C-terminal domain"/>
    <property type="match status" value="1"/>
</dbReference>
<evidence type="ECO:0000259" key="6">
    <source>
        <dbReference type="Pfam" id="PF01266"/>
    </source>
</evidence>
<dbReference type="GO" id="GO:0019478">
    <property type="term" value="P:D-amino acid catabolic process"/>
    <property type="evidence" value="ECO:0007669"/>
    <property type="project" value="TreeGrafter"/>
</dbReference>
<dbReference type="AlphaFoldDB" id="A0A8H8U0A2"/>
<evidence type="ECO:0000256" key="1">
    <source>
        <dbReference type="ARBA" id="ARBA00001974"/>
    </source>
</evidence>
<dbReference type="GeneID" id="41982611"/>
<organism evidence="7 8">
    <name type="scientific">Lachnellula hyalina</name>
    <dbReference type="NCBI Taxonomy" id="1316788"/>
    <lineage>
        <taxon>Eukaryota</taxon>
        <taxon>Fungi</taxon>
        <taxon>Dikarya</taxon>
        <taxon>Ascomycota</taxon>
        <taxon>Pezizomycotina</taxon>
        <taxon>Leotiomycetes</taxon>
        <taxon>Helotiales</taxon>
        <taxon>Lachnaceae</taxon>
        <taxon>Lachnellula</taxon>
    </lineage>
</organism>
<accession>A0A8H8U0A2</accession>
<proteinExistence type="inferred from homology"/>
<evidence type="ECO:0000313" key="8">
    <source>
        <dbReference type="Proteomes" id="UP000431533"/>
    </source>
</evidence>
<dbReference type="PANTHER" id="PTHR11530:SF11">
    <property type="entry name" value="D-ASPARTATE OXIDASE"/>
    <property type="match status" value="1"/>
</dbReference>
<dbReference type="OrthoDB" id="2015447at2759"/>
<protein>
    <submittedName>
        <fullName evidence="7">D-amino-acid oxidase</fullName>
    </submittedName>
</protein>
<evidence type="ECO:0000256" key="3">
    <source>
        <dbReference type="ARBA" id="ARBA00022630"/>
    </source>
</evidence>
<dbReference type="Gene3D" id="3.30.9.10">
    <property type="entry name" value="D-Amino Acid Oxidase, subunit A, domain 2"/>
    <property type="match status" value="1"/>
</dbReference>
<comment type="similarity">
    <text evidence="2">Belongs to the DAMOX/DASOX family.</text>
</comment>
<name>A0A8H8U0A2_9HELO</name>
<dbReference type="GO" id="GO:0071949">
    <property type="term" value="F:FAD binding"/>
    <property type="evidence" value="ECO:0007669"/>
    <property type="project" value="InterPro"/>
</dbReference>
<dbReference type="GO" id="GO:0003884">
    <property type="term" value="F:D-amino-acid oxidase activity"/>
    <property type="evidence" value="ECO:0007669"/>
    <property type="project" value="InterPro"/>
</dbReference>
<dbReference type="Pfam" id="PF01266">
    <property type="entry name" value="DAO"/>
    <property type="match status" value="1"/>
</dbReference>
<feature type="domain" description="FAD dependent oxidoreductase" evidence="6">
    <location>
        <begin position="5"/>
        <end position="315"/>
    </location>
</feature>
<dbReference type="Proteomes" id="UP000431533">
    <property type="component" value="Unassembled WGS sequence"/>
</dbReference>
<comment type="caution">
    <text evidence="7">The sequence shown here is derived from an EMBL/GenBank/DDBJ whole genome shotgun (WGS) entry which is preliminary data.</text>
</comment>
<evidence type="ECO:0000256" key="5">
    <source>
        <dbReference type="ARBA" id="ARBA00023002"/>
    </source>
</evidence>
<evidence type="ECO:0000256" key="4">
    <source>
        <dbReference type="ARBA" id="ARBA00022827"/>
    </source>
</evidence>
<dbReference type="RefSeq" id="XP_031007465.1">
    <property type="nucleotide sequence ID" value="XM_031147390.1"/>
</dbReference>
<evidence type="ECO:0000256" key="2">
    <source>
        <dbReference type="ARBA" id="ARBA00006730"/>
    </source>
</evidence>
<reference evidence="7 8" key="1">
    <citation type="submission" date="2018-05" db="EMBL/GenBank/DDBJ databases">
        <title>Genome sequencing and assembly of the regulated plant pathogen Lachnellula willkommii and related sister species for the development of diagnostic species identification markers.</title>
        <authorList>
            <person name="Giroux E."/>
            <person name="Bilodeau G."/>
        </authorList>
    </citation>
    <scope>NUCLEOTIDE SEQUENCE [LARGE SCALE GENOMIC DNA]</scope>
    <source>
        <strain evidence="7 8">CBS 185.66</strain>
    </source>
</reference>
<keyword evidence="4" id="KW-0274">FAD</keyword>
<dbReference type="InterPro" id="IPR006076">
    <property type="entry name" value="FAD-dep_OxRdtase"/>
</dbReference>
<evidence type="ECO:0000313" key="7">
    <source>
        <dbReference type="EMBL" id="TVY28677.1"/>
    </source>
</evidence>
<dbReference type="InterPro" id="IPR023209">
    <property type="entry name" value="DAO"/>
</dbReference>
<keyword evidence="3" id="KW-0285">Flavoprotein</keyword>
<dbReference type="EMBL" id="QGMH01000027">
    <property type="protein sequence ID" value="TVY28677.1"/>
    <property type="molecule type" value="Genomic_DNA"/>
</dbReference>
<gene>
    <name evidence="7" type="primary">OXDA_1</name>
    <name evidence="7" type="ORF">LHYA1_G002413</name>
</gene>